<organism evidence="1 2">
    <name type="scientific">Caerostris extrusa</name>
    <name type="common">Bark spider</name>
    <name type="synonym">Caerostris bankana</name>
    <dbReference type="NCBI Taxonomy" id="172846"/>
    <lineage>
        <taxon>Eukaryota</taxon>
        <taxon>Metazoa</taxon>
        <taxon>Ecdysozoa</taxon>
        <taxon>Arthropoda</taxon>
        <taxon>Chelicerata</taxon>
        <taxon>Arachnida</taxon>
        <taxon>Araneae</taxon>
        <taxon>Araneomorphae</taxon>
        <taxon>Entelegynae</taxon>
        <taxon>Araneoidea</taxon>
        <taxon>Araneidae</taxon>
        <taxon>Caerostris</taxon>
    </lineage>
</organism>
<protein>
    <submittedName>
        <fullName evidence="1">Uncharacterized protein</fullName>
    </submittedName>
</protein>
<comment type="caution">
    <text evidence="1">The sequence shown here is derived from an EMBL/GenBank/DDBJ whole genome shotgun (WGS) entry which is preliminary data.</text>
</comment>
<sequence>MKYISEKYAFLCARYAKPQEHEDPRLSNRRFDRDSSRNALMVQIFPYIYISEIHGSPYRSIPNILHSQKLLSLFENISLQECVTGMFKLMLRWLGG</sequence>
<keyword evidence="2" id="KW-1185">Reference proteome</keyword>
<name>A0AAV4WPF5_CAEEX</name>
<proteinExistence type="predicted"/>
<dbReference type="Proteomes" id="UP001054945">
    <property type="component" value="Unassembled WGS sequence"/>
</dbReference>
<evidence type="ECO:0000313" key="1">
    <source>
        <dbReference type="EMBL" id="GIY83418.1"/>
    </source>
</evidence>
<dbReference type="AlphaFoldDB" id="A0AAV4WPF5"/>
<gene>
    <name evidence="1" type="ORF">CEXT_653451</name>
</gene>
<evidence type="ECO:0000313" key="2">
    <source>
        <dbReference type="Proteomes" id="UP001054945"/>
    </source>
</evidence>
<accession>A0AAV4WPF5</accession>
<dbReference type="EMBL" id="BPLR01016383">
    <property type="protein sequence ID" value="GIY83418.1"/>
    <property type="molecule type" value="Genomic_DNA"/>
</dbReference>
<reference evidence="1 2" key="1">
    <citation type="submission" date="2021-06" db="EMBL/GenBank/DDBJ databases">
        <title>Caerostris extrusa draft genome.</title>
        <authorList>
            <person name="Kono N."/>
            <person name="Arakawa K."/>
        </authorList>
    </citation>
    <scope>NUCLEOTIDE SEQUENCE [LARGE SCALE GENOMIC DNA]</scope>
</reference>